<dbReference type="EMBL" id="BMAO01025633">
    <property type="protein sequence ID" value="GFR04051.1"/>
    <property type="molecule type" value="Genomic_DNA"/>
</dbReference>
<sequence length="57" mass="6053">CAYTRLLGKVRTQPPYLPGTLFSYPSFLDPLRASTCFCVGGVIAPSSACPGRFPSGQ</sequence>
<proteinExistence type="predicted"/>
<protein>
    <submittedName>
        <fullName evidence="1">Uncharacterized protein</fullName>
    </submittedName>
</protein>
<dbReference type="AlphaFoldDB" id="A0A8X6GFW5"/>
<gene>
    <name evidence="1" type="ORF">TNCT_418131</name>
</gene>
<feature type="non-terminal residue" evidence="1">
    <location>
        <position position="1"/>
    </location>
</feature>
<reference evidence="1" key="1">
    <citation type="submission" date="2020-07" db="EMBL/GenBank/DDBJ databases">
        <title>Multicomponent nature underlies the extraordinary mechanical properties of spider dragline silk.</title>
        <authorList>
            <person name="Kono N."/>
            <person name="Nakamura H."/>
            <person name="Mori M."/>
            <person name="Yoshida Y."/>
            <person name="Ohtoshi R."/>
            <person name="Malay A.D."/>
            <person name="Moran D.A.P."/>
            <person name="Tomita M."/>
            <person name="Numata K."/>
            <person name="Arakawa K."/>
        </authorList>
    </citation>
    <scope>NUCLEOTIDE SEQUENCE</scope>
</reference>
<organism evidence="1 2">
    <name type="scientific">Trichonephila clavata</name>
    <name type="common">Joro spider</name>
    <name type="synonym">Nephila clavata</name>
    <dbReference type="NCBI Taxonomy" id="2740835"/>
    <lineage>
        <taxon>Eukaryota</taxon>
        <taxon>Metazoa</taxon>
        <taxon>Ecdysozoa</taxon>
        <taxon>Arthropoda</taxon>
        <taxon>Chelicerata</taxon>
        <taxon>Arachnida</taxon>
        <taxon>Araneae</taxon>
        <taxon>Araneomorphae</taxon>
        <taxon>Entelegynae</taxon>
        <taxon>Araneoidea</taxon>
        <taxon>Nephilidae</taxon>
        <taxon>Trichonephila</taxon>
    </lineage>
</organism>
<name>A0A8X6GFW5_TRICU</name>
<accession>A0A8X6GFW5</accession>
<keyword evidence="2" id="KW-1185">Reference proteome</keyword>
<evidence type="ECO:0000313" key="2">
    <source>
        <dbReference type="Proteomes" id="UP000887116"/>
    </source>
</evidence>
<comment type="caution">
    <text evidence="1">The sequence shown here is derived from an EMBL/GenBank/DDBJ whole genome shotgun (WGS) entry which is preliminary data.</text>
</comment>
<evidence type="ECO:0000313" key="1">
    <source>
        <dbReference type="EMBL" id="GFR04051.1"/>
    </source>
</evidence>
<dbReference type="Proteomes" id="UP000887116">
    <property type="component" value="Unassembled WGS sequence"/>
</dbReference>